<feature type="compositionally biased region" description="Basic residues" evidence="3">
    <location>
        <begin position="30"/>
        <end position="44"/>
    </location>
</feature>
<dbReference type="HOGENOM" id="CLU_415851_0_0_1"/>
<dbReference type="InterPro" id="IPR039515">
    <property type="entry name" value="NOT4_mRING-HC-C4C4"/>
</dbReference>
<dbReference type="GO" id="GO:0008270">
    <property type="term" value="F:zinc ion binding"/>
    <property type="evidence" value="ECO:0007669"/>
    <property type="project" value="UniProtKB-KW"/>
</dbReference>
<dbReference type="Gene3D" id="3.30.40.10">
    <property type="entry name" value="Zinc/RING finger domain, C3HC4 (zinc finger)"/>
    <property type="match status" value="1"/>
</dbReference>
<evidence type="ECO:0000259" key="4">
    <source>
        <dbReference type="PROSITE" id="PS50089"/>
    </source>
</evidence>
<evidence type="ECO:0000256" key="3">
    <source>
        <dbReference type="SAM" id="MobiDB-lite"/>
    </source>
</evidence>
<keyword evidence="1" id="KW-0863">Zinc-finger</keyword>
<dbReference type="InterPro" id="IPR035979">
    <property type="entry name" value="RBD_domain_sf"/>
</dbReference>
<evidence type="ECO:0000313" key="6">
    <source>
        <dbReference type="Proteomes" id="UP000007014"/>
    </source>
</evidence>
<dbReference type="SUPFAM" id="SSF57850">
    <property type="entry name" value="RING/U-box"/>
    <property type="match status" value="1"/>
</dbReference>
<feature type="coiled-coil region" evidence="2">
    <location>
        <begin position="120"/>
        <end position="159"/>
    </location>
</feature>
<dbReference type="Gene3D" id="3.30.70.330">
    <property type="match status" value="1"/>
</dbReference>
<evidence type="ECO:0000313" key="5">
    <source>
        <dbReference type="EMBL" id="BAM81151.1"/>
    </source>
</evidence>
<accession>M1UTL7</accession>
<dbReference type="CDD" id="cd16618">
    <property type="entry name" value="mRING-HC-C4C4_CNOT4"/>
    <property type="match status" value="1"/>
</dbReference>
<dbReference type="eggNOG" id="KOG2068">
    <property type="taxonomic scope" value="Eukaryota"/>
</dbReference>
<protein>
    <submittedName>
        <fullName evidence="5">Similar to CCR4-NOT transcription complex, subunit 4</fullName>
    </submittedName>
</protein>
<dbReference type="CDD" id="cd22249">
    <property type="entry name" value="UDM1_RNF168_RNF169-like"/>
    <property type="match status" value="1"/>
</dbReference>
<dbReference type="GO" id="GO:0016567">
    <property type="term" value="P:protein ubiquitination"/>
    <property type="evidence" value="ECO:0007669"/>
    <property type="project" value="TreeGrafter"/>
</dbReference>
<proteinExistence type="predicted"/>
<dbReference type="GeneID" id="16994987"/>
<dbReference type="KEGG" id="cme:CYME_CMM335C"/>
<organism evidence="5 6">
    <name type="scientific">Cyanidioschyzon merolae (strain NIES-3377 / 10D)</name>
    <name type="common">Unicellular red alga</name>
    <dbReference type="NCBI Taxonomy" id="280699"/>
    <lineage>
        <taxon>Eukaryota</taxon>
        <taxon>Rhodophyta</taxon>
        <taxon>Bangiophyceae</taxon>
        <taxon>Cyanidiales</taxon>
        <taxon>Cyanidiaceae</taxon>
        <taxon>Cyanidioschyzon</taxon>
    </lineage>
</organism>
<sequence>MAFSGAKLVDTSDSSFSLKRVRQPTGGRARNGRTRRQATHRHASGKSADEAPCEPSEESSECPLCLEELDAAEKAFFPCACGYQVCLWCLSRLRTACEEGQVPRCPACRTPYDESRFQLREELSDERLAEKERLREINRRKKERQLRQEQLERERQEQREYELAKRIRTMRQTFIVQRNLICIRGLHQSLWSEHTIRRSDMFGKTGRIQRVLFVQGTGVYVEYADEAAATRAIQLYDGARWQGHEVHVSYGTVRYCEAFVQACEQYLKTFVEWKQSQIESAQWTSGRNPSIRPLDASDTVAVAFAGAKVISRKRASNGAKPPQPPTQKRCVDPACLYRHEFASNTDAISREAFLQSRYGPPPPLHAFRSATCTQTKKPCSNATLQPLSDIDARQDAGSISGAEAGPNEDDFVFDEFASPKISAARENDLFKLGCIWGSSSPLSWHAEPGLGTRAASERSTRLVGDAAEGAPPQASGAMVNAWRSFDEYERISLSERDATGNRTALHPEVEPLTQQAFISWDPAIQMASGAIRRSCSVSLGAVGERRKPATGNPCLPDNSPISHSVSSGRSVSIADPHWSVTEDPFAQLTKAFAQIGVTNVRIENSYHVGDTGAPLWTEETRGGSIWKSPRWRSSSVSASLTALQDLGWRPLDANTNLADS</sequence>
<dbReference type="PROSITE" id="PS50089">
    <property type="entry name" value="ZF_RING_2"/>
    <property type="match status" value="1"/>
</dbReference>
<dbReference type="EMBL" id="AP006495">
    <property type="protein sequence ID" value="BAM81151.1"/>
    <property type="molecule type" value="Genomic_DNA"/>
</dbReference>
<reference evidence="5 6" key="1">
    <citation type="journal article" date="2004" name="Nature">
        <title>Genome sequence of the ultrasmall unicellular red alga Cyanidioschyzon merolae 10D.</title>
        <authorList>
            <person name="Matsuzaki M."/>
            <person name="Misumi O."/>
            <person name="Shin-i T."/>
            <person name="Maruyama S."/>
            <person name="Takahara M."/>
            <person name="Miyagishima S."/>
            <person name="Mori T."/>
            <person name="Nishida K."/>
            <person name="Yagisawa F."/>
            <person name="Nishida K."/>
            <person name="Yoshida Y."/>
            <person name="Nishimura Y."/>
            <person name="Nakao S."/>
            <person name="Kobayashi T."/>
            <person name="Momoyama Y."/>
            <person name="Higashiyama T."/>
            <person name="Minoda A."/>
            <person name="Sano M."/>
            <person name="Nomoto H."/>
            <person name="Oishi K."/>
            <person name="Hayashi H."/>
            <person name="Ohta F."/>
            <person name="Nishizaka S."/>
            <person name="Haga S."/>
            <person name="Miura S."/>
            <person name="Morishita T."/>
            <person name="Kabeya Y."/>
            <person name="Terasawa K."/>
            <person name="Suzuki Y."/>
            <person name="Ishii Y."/>
            <person name="Asakawa S."/>
            <person name="Takano H."/>
            <person name="Ohta N."/>
            <person name="Kuroiwa H."/>
            <person name="Tanaka K."/>
            <person name="Shimizu N."/>
            <person name="Sugano S."/>
            <person name="Sato N."/>
            <person name="Nozaki H."/>
            <person name="Ogasawara N."/>
            <person name="Kohara Y."/>
            <person name="Kuroiwa T."/>
        </authorList>
    </citation>
    <scope>NUCLEOTIDE SEQUENCE [LARGE SCALE GENOMIC DNA]</scope>
    <source>
        <strain evidence="5 6">10D</strain>
    </source>
</reference>
<dbReference type="PANTHER" id="PTHR12603:SF0">
    <property type="entry name" value="CCR4-NOT TRANSCRIPTION COMPLEX SUBUNIT 4"/>
    <property type="match status" value="1"/>
</dbReference>
<name>M1UTL7_CYAM1</name>
<dbReference type="GO" id="GO:0030014">
    <property type="term" value="C:CCR4-NOT complex"/>
    <property type="evidence" value="ECO:0007669"/>
    <property type="project" value="InterPro"/>
</dbReference>
<keyword evidence="2" id="KW-0175">Coiled coil</keyword>
<dbReference type="Pfam" id="PF14570">
    <property type="entry name" value="zf-RING_4"/>
    <property type="match status" value="1"/>
</dbReference>
<dbReference type="RefSeq" id="XP_005537187.1">
    <property type="nucleotide sequence ID" value="XM_005537130.1"/>
</dbReference>
<reference evidence="5 6" key="2">
    <citation type="journal article" date="2007" name="BMC Biol.">
        <title>A 100%-complete sequence reveals unusually simple genomic features in the hot-spring red alga Cyanidioschyzon merolae.</title>
        <authorList>
            <person name="Nozaki H."/>
            <person name="Takano H."/>
            <person name="Misumi O."/>
            <person name="Terasawa K."/>
            <person name="Matsuzaki M."/>
            <person name="Maruyama S."/>
            <person name="Nishida K."/>
            <person name="Yagisawa F."/>
            <person name="Yoshida Y."/>
            <person name="Fujiwara T."/>
            <person name="Takio S."/>
            <person name="Tamura K."/>
            <person name="Chung S.J."/>
            <person name="Nakamura S."/>
            <person name="Kuroiwa H."/>
            <person name="Tanaka K."/>
            <person name="Sato N."/>
            <person name="Kuroiwa T."/>
        </authorList>
    </citation>
    <scope>NUCLEOTIDE SEQUENCE [LARGE SCALE GENOMIC DNA]</scope>
    <source>
        <strain evidence="5 6">10D</strain>
    </source>
</reference>
<dbReference type="InterPro" id="IPR013083">
    <property type="entry name" value="Znf_RING/FYVE/PHD"/>
</dbReference>
<keyword evidence="1" id="KW-0479">Metal-binding</keyword>
<dbReference type="InterPro" id="IPR012677">
    <property type="entry name" value="Nucleotide-bd_a/b_plait_sf"/>
</dbReference>
<dbReference type="OrthoDB" id="1923159at2759"/>
<dbReference type="GO" id="GO:0004842">
    <property type="term" value="F:ubiquitin-protein transferase activity"/>
    <property type="evidence" value="ECO:0007669"/>
    <property type="project" value="InterPro"/>
</dbReference>
<feature type="region of interest" description="Disordered" evidence="3">
    <location>
        <begin position="1"/>
        <end position="56"/>
    </location>
</feature>
<dbReference type="STRING" id="280699.M1UTL7"/>
<dbReference type="Proteomes" id="UP000007014">
    <property type="component" value="Chromosome 13"/>
</dbReference>
<dbReference type="GO" id="GO:0003676">
    <property type="term" value="F:nucleic acid binding"/>
    <property type="evidence" value="ECO:0007669"/>
    <property type="project" value="InterPro"/>
</dbReference>
<dbReference type="PANTHER" id="PTHR12603">
    <property type="entry name" value="CCR4-NOT TRANSCRIPTION COMPLEX RELATED"/>
    <property type="match status" value="1"/>
</dbReference>
<evidence type="ECO:0000256" key="1">
    <source>
        <dbReference type="PROSITE-ProRule" id="PRU00175"/>
    </source>
</evidence>
<keyword evidence="6" id="KW-1185">Reference proteome</keyword>
<keyword evidence="1" id="KW-0862">Zinc</keyword>
<evidence type="ECO:0000256" key="2">
    <source>
        <dbReference type="SAM" id="Coils"/>
    </source>
</evidence>
<dbReference type="SUPFAM" id="SSF54928">
    <property type="entry name" value="RNA-binding domain, RBD"/>
    <property type="match status" value="1"/>
</dbReference>
<gene>
    <name evidence="5" type="ORF">CYME_CMM335C</name>
</gene>
<dbReference type="InterPro" id="IPR001841">
    <property type="entry name" value="Znf_RING"/>
</dbReference>
<feature type="domain" description="RING-type" evidence="4">
    <location>
        <begin position="62"/>
        <end position="109"/>
    </location>
</feature>
<dbReference type="InterPro" id="IPR039780">
    <property type="entry name" value="Mot2"/>
</dbReference>
<dbReference type="Gramene" id="CMM335CT">
    <property type="protein sequence ID" value="CMM335CT"/>
    <property type="gene ID" value="CMM335C"/>
</dbReference>
<dbReference type="AlphaFoldDB" id="M1UTL7"/>